<dbReference type="PANTHER" id="PTHR10000:SF53">
    <property type="entry name" value="5-AMINO-6-(5-PHOSPHO-D-RIBITYLAMINO)URACIL PHOSPHATASE YBJI-RELATED"/>
    <property type="match status" value="1"/>
</dbReference>
<dbReference type="NCBIfam" id="TIGR01484">
    <property type="entry name" value="HAD-SF-IIB"/>
    <property type="match status" value="1"/>
</dbReference>
<dbReference type="PANTHER" id="PTHR10000">
    <property type="entry name" value="PHOSPHOSERINE PHOSPHATASE"/>
    <property type="match status" value="1"/>
</dbReference>
<dbReference type="Proteomes" id="UP000697472">
    <property type="component" value="Unassembled WGS sequence"/>
</dbReference>
<dbReference type="InterPro" id="IPR036412">
    <property type="entry name" value="HAD-like_sf"/>
</dbReference>
<dbReference type="SUPFAM" id="SSF56784">
    <property type="entry name" value="HAD-like"/>
    <property type="match status" value="1"/>
</dbReference>
<evidence type="ECO:0000313" key="2">
    <source>
        <dbReference type="Proteomes" id="UP000697472"/>
    </source>
</evidence>
<keyword evidence="2" id="KW-1185">Reference proteome</keyword>
<name>A0ABS2PSE2_9STRE</name>
<dbReference type="Gene3D" id="3.30.1240.10">
    <property type="match status" value="1"/>
</dbReference>
<gene>
    <name evidence="1" type="ORF">JOC28_001254</name>
</gene>
<proteinExistence type="predicted"/>
<dbReference type="InterPro" id="IPR006379">
    <property type="entry name" value="HAD-SF_hydro_IIB"/>
</dbReference>
<dbReference type="Pfam" id="PF08282">
    <property type="entry name" value="Hydrolase_3"/>
    <property type="match status" value="1"/>
</dbReference>
<dbReference type="SFLD" id="SFLDG01140">
    <property type="entry name" value="C2.B:_Phosphomannomutase_and_P"/>
    <property type="match status" value="1"/>
</dbReference>
<reference evidence="1 2" key="1">
    <citation type="submission" date="2021-01" db="EMBL/GenBank/DDBJ databases">
        <title>Genomic Encyclopedia of Type Strains, Phase IV (KMG-IV): sequencing the most valuable type-strain genomes for metagenomic binning, comparative biology and taxonomic classification.</title>
        <authorList>
            <person name="Goeker M."/>
        </authorList>
    </citation>
    <scope>NUCLEOTIDE SEQUENCE [LARGE SCALE GENOMIC DNA]</scope>
    <source>
        <strain evidence="1 2">DSM 27382</strain>
    </source>
</reference>
<sequence length="274" mass="30649">MTVKMIAVDMDGTFLRDDKTYDKLRFSKLLKELDQAGITFVVASGNQYRQLITKFPDHYEDLTFVAENGANIVSNGESLVEIFQSHADVEELIHFIQAKYPETVICLTGRDSAYVLETVSQEQQDFLKPYMPKMDLVESLLPLPEDEYFKVVLLMDEDKTSEILEAVNRHFDQGNLIGTSSGFGCIDVITKGAHKAWGLGELLTRQGLSGDNLMAFGDGYNDLEMLSLAKYSYAMANAHDDVKAVANYQAKSNQEDGVLQAIEDYLKGLTEVNN</sequence>
<dbReference type="InterPro" id="IPR000150">
    <property type="entry name" value="Cof"/>
</dbReference>
<dbReference type="SFLD" id="SFLDS00003">
    <property type="entry name" value="Haloacid_Dehalogenase"/>
    <property type="match status" value="1"/>
</dbReference>
<dbReference type="SFLD" id="SFLDG01144">
    <property type="entry name" value="C2.B.4:_PGP_Like"/>
    <property type="match status" value="1"/>
</dbReference>
<dbReference type="CDD" id="cd07518">
    <property type="entry name" value="HAD_YbiV-Like"/>
    <property type="match status" value="1"/>
</dbReference>
<dbReference type="InterPro" id="IPR023214">
    <property type="entry name" value="HAD_sf"/>
</dbReference>
<evidence type="ECO:0000313" key="1">
    <source>
        <dbReference type="EMBL" id="MBM7642954.1"/>
    </source>
</evidence>
<dbReference type="EMBL" id="JAFBEH010000023">
    <property type="protein sequence ID" value="MBM7642954.1"/>
    <property type="molecule type" value="Genomic_DNA"/>
</dbReference>
<organism evidence="1 2">
    <name type="scientific">Streptococcus loxodontisalivarius</name>
    <dbReference type="NCBI Taxonomy" id="1349415"/>
    <lineage>
        <taxon>Bacteria</taxon>
        <taxon>Bacillati</taxon>
        <taxon>Bacillota</taxon>
        <taxon>Bacilli</taxon>
        <taxon>Lactobacillales</taxon>
        <taxon>Streptococcaceae</taxon>
        <taxon>Streptococcus</taxon>
    </lineage>
</organism>
<dbReference type="RefSeq" id="WP_205009809.1">
    <property type="nucleotide sequence ID" value="NZ_JAFBEH010000023.1"/>
</dbReference>
<accession>A0ABS2PSE2</accession>
<comment type="caution">
    <text evidence="1">The sequence shown here is derived from an EMBL/GenBank/DDBJ whole genome shotgun (WGS) entry which is preliminary data.</text>
</comment>
<dbReference type="Gene3D" id="3.40.50.1000">
    <property type="entry name" value="HAD superfamily/HAD-like"/>
    <property type="match status" value="1"/>
</dbReference>
<dbReference type="PROSITE" id="PS01229">
    <property type="entry name" value="COF_2"/>
    <property type="match status" value="1"/>
</dbReference>
<protein>
    <submittedName>
        <fullName evidence="1">Cof subfamily protein (Haloacid dehalogenase superfamily)</fullName>
    </submittedName>
</protein>
<dbReference type="NCBIfam" id="TIGR00099">
    <property type="entry name" value="Cof-subfamily"/>
    <property type="match status" value="1"/>
</dbReference>